<dbReference type="PANTHER" id="PTHR23106">
    <property type="entry name" value="ANGIOGENIC FACTOR WITH G PATCH AND FHA DOMAINS 1"/>
    <property type="match status" value="1"/>
</dbReference>
<sequence length="703" mass="79294">MASPPGAELRALRDQVAALEAELGSCRGQLERAKRRLRRTERLYREARDGGEALRRQVEELTKEVHNRKKKEKDTSSVEVQTDDYAAWSQTDYYYYENYYNTDTQDCASELSVQHNQGTEGTEHNLTEESQATGNIPLEVDSTEVAECGKEENFIQNSQEAENTSVPEGSLAESLRAAAEAAVSQTGFIYDENTGLYYDHSTGFYYNSENQLYYDPATGIYYYCDVESGRYQFHSRVDLQSYQASGTQHAKDKKGKKKRKDPEWIISNEYKDLDTEEQKSANSLNCFSTTEQVSSTEEEESPNVRKKAKMDTNIRNSTIAKESVSTDNVNSHSRKSTPDTAACTDDSKTIDTESEPEEGEIMDSECEEYSSEEEVTSEETADSEVSENEDEEKIWPPCIRVIVIRSPVLQTGSLYIITAVKPATIGREKDVGHTLQIPEVGVSKFHAEVYFDHDLQNYVLVDQGSQNGTVVNGNQILQPKTKCDPYILEHGDEVKIGETVLSFHIHPGSDTCDGCEPGQVRAHLRLDRKKESSVCPALSKEERELVRRKALKQIRVKYGLQNTEYEDNKAVKNPKYKDRAGKRRETIGSEGTFQRDDTPASVHTEISNSNKGHKMLEKMGWKKGEGLGKDGGGMKDPIHLQLHKMHAGLGTSRPASIEDVQIIQSKNKKNWDKARERFAENFQEAKTQKDTPKVMPWVRGTAE</sequence>
<proteinExistence type="predicted"/>
<dbReference type="PROSITE" id="PS50006">
    <property type="entry name" value="FHA_DOMAIN"/>
    <property type="match status" value="1"/>
</dbReference>
<feature type="compositionally biased region" description="Acidic residues" evidence="2">
    <location>
        <begin position="352"/>
        <end position="391"/>
    </location>
</feature>
<evidence type="ECO:0000256" key="1">
    <source>
        <dbReference type="SAM" id="Coils"/>
    </source>
</evidence>
<dbReference type="InterPro" id="IPR035624">
    <property type="entry name" value="AGGF1_OCRE"/>
</dbReference>
<dbReference type="Gene3D" id="2.60.200.20">
    <property type="match status" value="1"/>
</dbReference>
<dbReference type="InterPro" id="IPR008984">
    <property type="entry name" value="SMAD_FHA_dom_sf"/>
</dbReference>
<feature type="domain" description="FHA" evidence="3">
    <location>
        <begin position="423"/>
        <end position="476"/>
    </location>
</feature>
<dbReference type="InterPro" id="IPR053027">
    <property type="entry name" value="AGGF1"/>
</dbReference>
<feature type="region of interest" description="Disordered" evidence="2">
    <location>
        <begin position="242"/>
        <end position="261"/>
    </location>
</feature>
<dbReference type="Proteomes" id="UP001652627">
    <property type="component" value="Chromosome Z"/>
</dbReference>
<dbReference type="Pfam" id="PF17780">
    <property type="entry name" value="OCRE"/>
    <property type="match status" value="1"/>
</dbReference>
<feature type="compositionally biased region" description="Polar residues" evidence="2">
    <location>
        <begin position="313"/>
        <end position="331"/>
    </location>
</feature>
<organism evidence="5 6">
    <name type="scientific">Apteryx mantelli</name>
    <name type="common">North Island brown kiwi</name>
    <dbReference type="NCBI Taxonomy" id="2696672"/>
    <lineage>
        <taxon>Eukaryota</taxon>
        <taxon>Metazoa</taxon>
        <taxon>Chordata</taxon>
        <taxon>Craniata</taxon>
        <taxon>Vertebrata</taxon>
        <taxon>Euteleostomi</taxon>
        <taxon>Archelosauria</taxon>
        <taxon>Archosauria</taxon>
        <taxon>Dinosauria</taxon>
        <taxon>Saurischia</taxon>
        <taxon>Theropoda</taxon>
        <taxon>Coelurosauria</taxon>
        <taxon>Aves</taxon>
        <taxon>Palaeognathae</taxon>
        <taxon>Apterygiformes</taxon>
        <taxon>Apterygidae</taxon>
        <taxon>Apteryx</taxon>
    </lineage>
</organism>
<name>A0ABM4G6M1_9AVES</name>
<dbReference type="GeneID" id="106484547"/>
<evidence type="ECO:0000256" key="2">
    <source>
        <dbReference type="SAM" id="MobiDB-lite"/>
    </source>
</evidence>
<dbReference type="SUPFAM" id="SSF49879">
    <property type="entry name" value="SMAD/FHA domain"/>
    <property type="match status" value="1"/>
</dbReference>
<dbReference type="Pfam" id="PF01585">
    <property type="entry name" value="G-patch"/>
    <property type="match status" value="1"/>
</dbReference>
<protein>
    <submittedName>
        <fullName evidence="6">Angiogenic factor with G patch and FHA domains 1 isoform X1</fullName>
    </submittedName>
</protein>
<keyword evidence="5" id="KW-1185">Reference proteome</keyword>
<evidence type="ECO:0000259" key="3">
    <source>
        <dbReference type="PROSITE" id="PS50006"/>
    </source>
</evidence>
<feature type="domain" description="G-patch" evidence="4">
    <location>
        <begin position="608"/>
        <end position="654"/>
    </location>
</feature>
<feature type="region of interest" description="Disordered" evidence="2">
    <location>
        <begin position="276"/>
        <end position="391"/>
    </location>
</feature>
<dbReference type="SMART" id="SM00443">
    <property type="entry name" value="G_patch"/>
    <property type="match status" value="1"/>
</dbReference>
<evidence type="ECO:0000313" key="5">
    <source>
        <dbReference type="Proteomes" id="UP001652627"/>
    </source>
</evidence>
<keyword evidence="1" id="KW-0175">Coiled coil</keyword>
<evidence type="ECO:0000313" key="6">
    <source>
        <dbReference type="RefSeq" id="XP_067172849.1"/>
    </source>
</evidence>
<reference evidence="6" key="1">
    <citation type="submission" date="2025-08" db="UniProtKB">
        <authorList>
            <consortium name="RefSeq"/>
        </authorList>
    </citation>
    <scope>IDENTIFICATION</scope>
    <source>
        <tissue evidence="6">Blood</tissue>
    </source>
</reference>
<dbReference type="InterPro" id="IPR000467">
    <property type="entry name" value="G_patch_dom"/>
</dbReference>
<feature type="coiled-coil region" evidence="1">
    <location>
        <begin position="9"/>
        <end position="71"/>
    </location>
</feature>
<gene>
    <name evidence="6" type="primary">AGGF1</name>
</gene>
<feature type="region of interest" description="Disordered" evidence="2">
    <location>
        <begin position="575"/>
        <end position="609"/>
    </location>
</feature>
<dbReference type="SMART" id="SM00240">
    <property type="entry name" value="FHA"/>
    <property type="match status" value="1"/>
</dbReference>
<feature type="region of interest" description="Disordered" evidence="2">
    <location>
        <begin position="682"/>
        <end position="703"/>
    </location>
</feature>
<dbReference type="RefSeq" id="XP_067172849.1">
    <property type="nucleotide sequence ID" value="XM_067316748.1"/>
</dbReference>
<dbReference type="InterPro" id="IPR000253">
    <property type="entry name" value="FHA_dom"/>
</dbReference>
<dbReference type="InterPro" id="IPR041591">
    <property type="entry name" value="OCRE"/>
</dbReference>
<dbReference type="CDD" id="cd22686">
    <property type="entry name" value="FHA_AGGF1"/>
    <property type="match status" value="1"/>
</dbReference>
<evidence type="ECO:0000259" key="4">
    <source>
        <dbReference type="PROSITE" id="PS50174"/>
    </source>
</evidence>
<dbReference type="PROSITE" id="PS50174">
    <property type="entry name" value="G_PATCH"/>
    <property type="match status" value="1"/>
</dbReference>
<dbReference type="PANTHER" id="PTHR23106:SF24">
    <property type="entry name" value="ANGIOGENIC FACTOR WITH G PATCH AND FHA DOMAINS 1"/>
    <property type="match status" value="1"/>
</dbReference>
<feature type="compositionally biased region" description="Basic and acidic residues" evidence="2">
    <location>
        <begin position="575"/>
        <end position="598"/>
    </location>
</feature>
<dbReference type="CDD" id="cd16164">
    <property type="entry name" value="OCRE_VG5Q"/>
    <property type="match status" value="1"/>
</dbReference>
<accession>A0ABM4G6M1</accession>
<dbReference type="Pfam" id="PF00498">
    <property type="entry name" value="FHA"/>
    <property type="match status" value="1"/>
</dbReference>